<keyword evidence="4" id="KW-0342">GTP-binding</keyword>
<dbReference type="Pfam" id="PF01926">
    <property type="entry name" value="MMR_HSR1"/>
    <property type="match status" value="1"/>
</dbReference>
<dbReference type="Gene3D" id="3.40.50.300">
    <property type="entry name" value="P-loop containing nucleotide triphosphate hydrolases"/>
    <property type="match status" value="1"/>
</dbReference>
<proteinExistence type="inferred from homology"/>
<dbReference type="AlphaFoldDB" id="A0AAE0YM88"/>
<evidence type="ECO:0000256" key="4">
    <source>
        <dbReference type="ARBA" id="ARBA00023134"/>
    </source>
</evidence>
<dbReference type="GO" id="GO:0000028">
    <property type="term" value="P:ribosomal small subunit assembly"/>
    <property type="evidence" value="ECO:0007669"/>
    <property type="project" value="TreeGrafter"/>
</dbReference>
<dbReference type="CDD" id="cd22534">
    <property type="entry name" value="KH-II_Era"/>
    <property type="match status" value="1"/>
</dbReference>
<dbReference type="GO" id="GO:0043024">
    <property type="term" value="F:ribosomal small subunit binding"/>
    <property type="evidence" value="ECO:0007669"/>
    <property type="project" value="TreeGrafter"/>
</dbReference>
<dbReference type="InterPro" id="IPR005662">
    <property type="entry name" value="GTPase_Era-like"/>
</dbReference>
<evidence type="ECO:0000256" key="1">
    <source>
        <dbReference type="ARBA" id="ARBA00007921"/>
    </source>
</evidence>
<dbReference type="EMBL" id="JAWDGP010005965">
    <property type="protein sequence ID" value="KAK3749020.1"/>
    <property type="molecule type" value="Genomic_DNA"/>
</dbReference>
<keyword evidence="8" id="KW-1185">Reference proteome</keyword>
<dbReference type="InterPro" id="IPR030388">
    <property type="entry name" value="G_ERA_dom"/>
</dbReference>
<reference evidence="7" key="1">
    <citation type="journal article" date="2023" name="G3 (Bethesda)">
        <title>A reference genome for the long-term kleptoplast-retaining sea slug Elysia crispata morphotype clarki.</title>
        <authorList>
            <person name="Eastman K.E."/>
            <person name="Pendleton A.L."/>
            <person name="Shaikh M.A."/>
            <person name="Suttiyut T."/>
            <person name="Ogas R."/>
            <person name="Tomko P."/>
            <person name="Gavelis G."/>
            <person name="Widhalm J.R."/>
            <person name="Wisecaver J.H."/>
        </authorList>
    </citation>
    <scope>NUCLEOTIDE SEQUENCE</scope>
    <source>
        <strain evidence="7">ECLA1</strain>
    </source>
</reference>
<dbReference type="Proteomes" id="UP001283361">
    <property type="component" value="Unassembled WGS sequence"/>
</dbReference>
<name>A0AAE0YM88_9GAST</name>
<dbReference type="CDD" id="cd04163">
    <property type="entry name" value="Era"/>
    <property type="match status" value="1"/>
</dbReference>
<dbReference type="FunFam" id="3.40.50.300:FF:002220">
    <property type="entry name" value="GTPase Era, mitochondrial"/>
    <property type="match status" value="1"/>
</dbReference>
<evidence type="ECO:0000256" key="2">
    <source>
        <dbReference type="ARBA" id="ARBA00019149"/>
    </source>
</evidence>
<gene>
    <name evidence="7" type="ORF">RRG08_056927</name>
</gene>
<dbReference type="PANTHER" id="PTHR42698">
    <property type="entry name" value="GTPASE ERA"/>
    <property type="match status" value="1"/>
</dbReference>
<evidence type="ECO:0000313" key="8">
    <source>
        <dbReference type="Proteomes" id="UP001283361"/>
    </source>
</evidence>
<sequence>MKVELNSFFCALTDIFSFLQGGKYELKRWHKYQTPNKKLEVIVFYNPCKGKDKSSNSGIKEITKRKDVLESKTSSFPSRGTTLIHELQLLLRQGSILSCTNREIDTEDASHIGAANSGDAERIVGRTADSQRLRELLEPDSPCDSKLLRVAVIGRPNCGKSTLTNALMGWRVSSVSQKVHTTRKNTLGVFTHDATQIVFLDTPGILQPGSRKKHNLEKSLEIDPVRSLASADIVAAMVDASCTYNIQALDPCLLQLLYLYRHIPTVLVLNKIDLVKQKSSMLQTVRLLTDGILDGKSMMAKPGKSKKQKKKVEKKNLFDAADKAMGYNVMSGDNVGDSDTTEAIEAVPAHLLSPDKDTVRDEELSWVEYFEKLRLAQLAVRDMRGWPLFKEVFCLSAVTGEGLVDLKSYLLECARPSLWDYHSSLVTDQSPREVVLMCVREALLNNLHNEVPYKLHLDLVICDVDPEDSLLNVVINVYCQTERQLTIFLGRDGAMIQSISSQAKQGMMDTFRCDVRLKLIALLRGKSTRGKKR</sequence>
<dbReference type="GO" id="GO:0005525">
    <property type="term" value="F:GTP binding"/>
    <property type="evidence" value="ECO:0007669"/>
    <property type="project" value="UniProtKB-KW"/>
</dbReference>
<dbReference type="InterPro" id="IPR027417">
    <property type="entry name" value="P-loop_NTPase"/>
</dbReference>
<comment type="caution">
    <text evidence="7">The sequence shown here is derived from an EMBL/GenBank/DDBJ whole genome shotgun (WGS) entry which is preliminary data.</text>
</comment>
<dbReference type="HAMAP" id="MF_00367">
    <property type="entry name" value="GTPase_Era"/>
    <property type="match status" value="1"/>
</dbReference>
<dbReference type="NCBIfam" id="TIGR00231">
    <property type="entry name" value="small_GTP"/>
    <property type="match status" value="1"/>
</dbReference>
<dbReference type="SUPFAM" id="SSF52540">
    <property type="entry name" value="P-loop containing nucleoside triphosphate hydrolases"/>
    <property type="match status" value="1"/>
</dbReference>
<evidence type="ECO:0000256" key="5">
    <source>
        <dbReference type="ARBA" id="ARBA00030975"/>
    </source>
</evidence>
<dbReference type="InterPro" id="IPR009019">
    <property type="entry name" value="KH_sf_prok-type"/>
</dbReference>
<evidence type="ECO:0000256" key="3">
    <source>
        <dbReference type="ARBA" id="ARBA00022741"/>
    </source>
</evidence>
<comment type="similarity">
    <text evidence="1">Belongs to the TRAFAC class TrmE-Era-EngA-EngB-Septin-like GTPase superfamily. Era GTPase family.</text>
</comment>
<dbReference type="GO" id="GO:0005759">
    <property type="term" value="C:mitochondrial matrix"/>
    <property type="evidence" value="ECO:0007669"/>
    <property type="project" value="TreeGrafter"/>
</dbReference>
<organism evidence="7 8">
    <name type="scientific">Elysia crispata</name>
    <name type="common">lettuce slug</name>
    <dbReference type="NCBI Taxonomy" id="231223"/>
    <lineage>
        <taxon>Eukaryota</taxon>
        <taxon>Metazoa</taxon>
        <taxon>Spiralia</taxon>
        <taxon>Lophotrochozoa</taxon>
        <taxon>Mollusca</taxon>
        <taxon>Gastropoda</taxon>
        <taxon>Heterobranchia</taxon>
        <taxon>Euthyneura</taxon>
        <taxon>Panpulmonata</taxon>
        <taxon>Sacoglossa</taxon>
        <taxon>Placobranchoidea</taxon>
        <taxon>Plakobranchidae</taxon>
        <taxon>Elysia</taxon>
    </lineage>
</organism>
<dbReference type="GO" id="GO:0019843">
    <property type="term" value="F:rRNA binding"/>
    <property type="evidence" value="ECO:0007669"/>
    <property type="project" value="TreeGrafter"/>
</dbReference>
<evidence type="ECO:0000313" key="7">
    <source>
        <dbReference type="EMBL" id="KAK3749020.1"/>
    </source>
</evidence>
<protein>
    <recommendedName>
        <fullName evidence="2">GTPase Era, mitochondrial</fullName>
    </recommendedName>
    <alternativeName>
        <fullName evidence="5">ERA-like protein 1</fullName>
    </alternativeName>
</protein>
<dbReference type="InterPro" id="IPR015946">
    <property type="entry name" value="KH_dom-like_a/b"/>
</dbReference>
<accession>A0AAE0YM88</accession>
<dbReference type="SUPFAM" id="SSF54814">
    <property type="entry name" value="Prokaryotic type KH domain (KH-domain type II)"/>
    <property type="match status" value="1"/>
</dbReference>
<dbReference type="Gene3D" id="3.30.300.20">
    <property type="match status" value="1"/>
</dbReference>
<dbReference type="PANTHER" id="PTHR42698:SF1">
    <property type="entry name" value="GTPASE ERA, MITOCHONDRIAL"/>
    <property type="match status" value="1"/>
</dbReference>
<evidence type="ECO:0000259" key="6">
    <source>
        <dbReference type="Pfam" id="PF01926"/>
    </source>
</evidence>
<dbReference type="PRINTS" id="PR00326">
    <property type="entry name" value="GTP1OBG"/>
</dbReference>
<feature type="domain" description="G" evidence="6">
    <location>
        <begin position="149"/>
        <end position="271"/>
    </location>
</feature>
<dbReference type="InterPro" id="IPR005225">
    <property type="entry name" value="Small_GTP-bd"/>
</dbReference>
<dbReference type="InterPro" id="IPR006073">
    <property type="entry name" value="GTP-bd"/>
</dbReference>
<keyword evidence="3" id="KW-0547">Nucleotide-binding</keyword>